<dbReference type="GO" id="GO:0000750">
    <property type="term" value="P:pheromone-dependent signal transduction involved in conjugation with cellular fusion"/>
    <property type="evidence" value="ECO:0007669"/>
    <property type="project" value="EnsemblFungi"/>
</dbReference>
<feature type="binding site" evidence="14">
    <location>
        <begin position="368"/>
        <end position="371"/>
    </location>
    <ligand>
        <name>GTP</name>
        <dbReference type="ChEBI" id="CHEBI:37565"/>
    </ligand>
</feature>
<comment type="cofactor">
    <cofactor evidence="1">
        <name>Mg(2+)</name>
        <dbReference type="ChEBI" id="CHEBI:18420"/>
    </cofactor>
</comment>
<dbReference type="FunFam" id="1.10.400.10:FF:000015">
    <property type="entry name" value="G protein alpha subunit"/>
    <property type="match status" value="1"/>
</dbReference>
<dbReference type="VEuPathDB" id="FungiDB:HGUI_03428"/>
<dbReference type="InterPro" id="IPR002975">
    <property type="entry name" value="Fungi_Gprotein_alpha"/>
</dbReference>
<dbReference type="GO" id="GO:0031681">
    <property type="term" value="F:G-protein beta-subunit binding"/>
    <property type="evidence" value="ECO:0007669"/>
    <property type="project" value="EnsemblFungi"/>
</dbReference>
<evidence type="ECO:0000256" key="2">
    <source>
        <dbReference type="ARBA" id="ARBA00022507"/>
    </source>
</evidence>
<dbReference type="CDD" id="cd00066">
    <property type="entry name" value="G-alpha"/>
    <property type="match status" value="1"/>
</dbReference>
<dbReference type="SUPFAM" id="SSF52540">
    <property type="entry name" value="P-loop containing nucleoside triphosphate hydrolases"/>
    <property type="match status" value="1"/>
</dbReference>
<dbReference type="Proteomes" id="UP000183365">
    <property type="component" value="Unassembled WGS sequence"/>
</dbReference>
<dbReference type="PANTHER" id="PTHR10218">
    <property type="entry name" value="GTP-BINDING PROTEIN ALPHA SUBUNIT"/>
    <property type="match status" value="1"/>
</dbReference>
<feature type="compositionally biased region" description="Polar residues" evidence="16">
    <location>
        <begin position="195"/>
        <end position="208"/>
    </location>
</feature>
<evidence type="ECO:0000313" key="18">
    <source>
        <dbReference type="Proteomes" id="UP000183365"/>
    </source>
</evidence>
<feature type="binding site" evidence="14">
    <location>
        <begin position="56"/>
        <end position="61"/>
    </location>
    <ligand>
        <name>GTP</name>
        <dbReference type="ChEBI" id="CHEBI:37565"/>
    </ligand>
</feature>
<dbReference type="InterPro" id="IPR027417">
    <property type="entry name" value="P-loop_NTPase"/>
</dbReference>
<feature type="binding site" evidence="14">
    <location>
        <begin position="274"/>
        <end position="280"/>
    </location>
    <ligand>
        <name>GTP</name>
        <dbReference type="ChEBI" id="CHEBI:37565"/>
    </ligand>
</feature>
<dbReference type="GO" id="GO:0046872">
    <property type="term" value="F:metal ion binding"/>
    <property type="evidence" value="ECO:0007669"/>
    <property type="project" value="UniProtKB-KW"/>
</dbReference>
<sequence>MGCVASAPESSVNQGYNEQDPFLSSQKANDLIEQQLMMNYKKEKNQIKLLLLGTGESGKSTVLKQLQVLHHGGFSHQERMQYTQVIWVDAIQSMKILIVQARRLRIELQCDDPIKHPELFKHKKIVLASKALDMIDANKAGGSDFINEYVLKYSERSEKKRTINSTGKIQSYIDSDEDDELSNNAKHDTDDEKQNNNAYMSSKIGGSTMDQESYQQQRTTLARSIKFLWENDIGIQQCFSRSNEFQLEGSAEYYFENIMNFSRIDYLATDMDILKGRVKTSGITETNFHINNREFKVLDAGGQRSERRKWIHCFEGITCVLFVVAVSEYDQNLFEDEKVNRMHESLLLFDKLCNSQWFANTPFIIFFNKIDKFQEKVGRSPIRKYFPEYKGPSNDVDQGLKYFESLFASINRSNRPIYMHRTCATDTQSMKFILNAVTDLIIQQNLKKSGLF</sequence>
<dbReference type="InterPro" id="IPR011025">
    <property type="entry name" value="GproteinA_insert"/>
</dbReference>
<dbReference type="Pfam" id="PF00503">
    <property type="entry name" value="G-alpha"/>
    <property type="match status" value="1"/>
</dbReference>
<dbReference type="Gene3D" id="1.10.400.10">
    <property type="entry name" value="GI Alpha 1, domain 2-like"/>
    <property type="match status" value="1"/>
</dbReference>
<dbReference type="GO" id="GO:0006109">
    <property type="term" value="P:regulation of carbohydrate metabolic process"/>
    <property type="evidence" value="ECO:0007669"/>
    <property type="project" value="EnsemblFungi"/>
</dbReference>
<keyword evidence="2" id="KW-0589">Pheromone response</keyword>
<name>A0A1L0B5X9_9ASCO</name>
<keyword evidence="10" id="KW-0807">Transducer</keyword>
<dbReference type="GO" id="GO:0001664">
    <property type="term" value="F:G protein-coupled receptor binding"/>
    <property type="evidence" value="ECO:0007669"/>
    <property type="project" value="InterPro"/>
</dbReference>
<feature type="compositionally biased region" description="Basic and acidic residues" evidence="16">
    <location>
        <begin position="185"/>
        <end position="194"/>
    </location>
</feature>
<feature type="binding site" evidence="14">
    <location>
        <begin position="299"/>
        <end position="303"/>
    </location>
    <ligand>
        <name>GTP</name>
        <dbReference type="ChEBI" id="CHEBI:37565"/>
    </ligand>
</feature>
<evidence type="ECO:0000256" key="7">
    <source>
        <dbReference type="ARBA" id="ARBA00022842"/>
    </source>
</evidence>
<evidence type="ECO:0000256" key="4">
    <source>
        <dbReference type="ARBA" id="ARBA00022723"/>
    </source>
</evidence>
<evidence type="ECO:0000256" key="5">
    <source>
        <dbReference type="ARBA" id="ARBA00022741"/>
    </source>
</evidence>
<feature type="binding site" evidence="15">
    <location>
        <position position="280"/>
    </location>
    <ligand>
        <name>Mg(2+)</name>
        <dbReference type="ChEBI" id="CHEBI:18420"/>
    </ligand>
</feature>
<dbReference type="PROSITE" id="PS51882">
    <property type="entry name" value="G_ALPHA"/>
    <property type="match status" value="1"/>
</dbReference>
<keyword evidence="7 15" id="KW-0460">Magnesium</keyword>
<feature type="region of interest" description="Disordered" evidence="16">
    <location>
        <begin position="174"/>
        <end position="208"/>
    </location>
</feature>
<accession>A0A1L0B5X9</accession>
<evidence type="ECO:0000256" key="16">
    <source>
        <dbReference type="SAM" id="MobiDB-lite"/>
    </source>
</evidence>
<dbReference type="EMBL" id="FQNF01000087">
    <property type="protein sequence ID" value="SGZ41228.1"/>
    <property type="molecule type" value="Genomic_DNA"/>
</dbReference>
<evidence type="ECO:0000256" key="3">
    <source>
        <dbReference type="ARBA" id="ARBA00022707"/>
    </source>
</evidence>
<dbReference type="PANTHER" id="PTHR10218:SF302">
    <property type="entry name" value="GUANINE NUCLEOTIDE-BINDING PROTEIN ALPHA-5 SUBUNIT"/>
    <property type="match status" value="1"/>
</dbReference>
<keyword evidence="18" id="KW-1185">Reference proteome</keyword>
<gene>
    <name evidence="17" type="ORF">HGUI_03428</name>
</gene>
<evidence type="ECO:0000256" key="13">
    <source>
        <dbReference type="ARBA" id="ARBA00078004"/>
    </source>
</evidence>
<keyword evidence="8 14" id="KW-0342">GTP-binding</keyword>
<dbReference type="AlphaFoldDB" id="A0A1L0B5X9"/>
<proteinExistence type="predicted"/>
<dbReference type="InterPro" id="IPR001019">
    <property type="entry name" value="Gprotein_alpha_su"/>
</dbReference>
<evidence type="ECO:0000256" key="10">
    <source>
        <dbReference type="ARBA" id="ARBA00023224"/>
    </source>
</evidence>
<dbReference type="Gene3D" id="3.40.50.300">
    <property type="entry name" value="P-loop containing nucleotide triphosphate hydrolases"/>
    <property type="match status" value="2"/>
</dbReference>
<evidence type="ECO:0000256" key="6">
    <source>
        <dbReference type="ARBA" id="ARBA00022801"/>
    </source>
</evidence>
<evidence type="ECO:0000256" key="12">
    <source>
        <dbReference type="ARBA" id="ARBA00074745"/>
    </source>
</evidence>
<evidence type="ECO:0000256" key="14">
    <source>
        <dbReference type="PIRSR" id="PIRSR601019-1"/>
    </source>
</evidence>
<dbReference type="GO" id="GO:0005768">
    <property type="term" value="C:endosome"/>
    <property type="evidence" value="ECO:0007669"/>
    <property type="project" value="EnsemblFungi"/>
</dbReference>
<dbReference type="PRINTS" id="PR00318">
    <property type="entry name" value="GPROTEINA"/>
</dbReference>
<organism evidence="17 18">
    <name type="scientific">Hanseniaspora guilliermondii</name>
    <dbReference type="NCBI Taxonomy" id="56406"/>
    <lineage>
        <taxon>Eukaryota</taxon>
        <taxon>Fungi</taxon>
        <taxon>Dikarya</taxon>
        <taxon>Ascomycota</taxon>
        <taxon>Saccharomycotina</taxon>
        <taxon>Saccharomycetes</taxon>
        <taxon>Saccharomycodales</taxon>
        <taxon>Saccharomycodaceae</taxon>
        <taxon>Hanseniaspora</taxon>
    </lineage>
</organism>
<evidence type="ECO:0000256" key="15">
    <source>
        <dbReference type="PIRSR" id="PIRSR601019-2"/>
    </source>
</evidence>
<dbReference type="OrthoDB" id="5817230at2759"/>
<evidence type="ECO:0000256" key="8">
    <source>
        <dbReference type="ARBA" id="ARBA00023134"/>
    </source>
</evidence>
<dbReference type="SUPFAM" id="SSF47895">
    <property type="entry name" value="Transducin (alpha subunit), insertion domain"/>
    <property type="match status" value="1"/>
</dbReference>
<dbReference type="SMART" id="SM00275">
    <property type="entry name" value="G_alpha"/>
    <property type="match status" value="1"/>
</dbReference>
<dbReference type="GO" id="GO:0003924">
    <property type="term" value="F:GTPase activity"/>
    <property type="evidence" value="ECO:0007669"/>
    <property type="project" value="EnsemblFungi"/>
</dbReference>
<reference evidence="18" key="1">
    <citation type="submission" date="2016-11" db="EMBL/GenBank/DDBJ databases">
        <authorList>
            <person name="Guldener U."/>
        </authorList>
    </citation>
    <scope>NUCLEOTIDE SEQUENCE [LARGE SCALE GENOMIC DNA]</scope>
</reference>
<keyword evidence="11" id="KW-0449">Lipoprotein</keyword>
<keyword evidence="3" id="KW-0519">Myristate</keyword>
<feature type="binding site" evidence="15">
    <location>
        <position position="60"/>
    </location>
    <ligand>
        <name>Mg(2+)</name>
        <dbReference type="ChEBI" id="CHEBI:18420"/>
    </ligand>
</feature>
<evidence type="ECO:0000313" key="17">
    <source>
        <dbReference type="EMBL" id="SGZ41228.1"/>
    </source>
</evidence>
<dbReference type="PRINTS" id="PR01241">
    <property type="entry name" value="GPROTEINAFNG"/>
</dbReference>
<dbReference type="FunFam" id="3.40.50.300:FF:000563">
    <property type="entry name" value="Guanine nucleotide-binding protein alpha subunit"/>
    <property type="match status" value="1"/>
</dbReference>
<keyword evidence="4 15" id="KW-0479">Metal-binding</keyword>
<keyword evidence="6" id="KW-0378">Hydrolase</keyword>
<feature type="binding site" evidence="14">
    <location>
        <position position="424"/>
    </location>
    <ligand>
        <name>GTP</name>
        <dbReference type="ChEBI" id="CHEBI:37565"/>
    </ligand>
</feature>
<keyword evidence="5 14" id="KW-0547">Nucleotide-binding</keyword>
<protein>
    <recommendedName>
        <fullName evidence="12">Guanine nucleotide-binding protein alpha-1 subunit</fullName>
    </recommendedName>
    <alternativeName>
        <fullName evidence="13">GP1-alpha</fullName>
    </alternativeName>
</protein>
<evidence type="ECO:0000256" key="11">
    <source>
        <dbReference type="ARBA" id="ARBA00023288"/>
    </source>
</evidence>
<dbReference type="GO" id="GO:0000742">
    <property type="term" value="P:karyogamy involved in conjugation with cellular fusion"/>
    <property type="evidence" value="ECO:0007669"/>
    <property type="project" value="EnsemblFungi"/>
</dbReference>
<evidence type="ECO:0000256" key="9">
    <source>
        <dbReference type="ARBA" id="ARBA00023139"/>
    </source>
</evidence>
<dbReference type="GO" id="GO:0005834">
    <property type="term" value="C:heterotrimeric G-protein complex"/>
    <property type="evidence" value="ECO:0007669"/>
    <property type="project" value="EnsemblFungi"/>
</dbReference>
<dbReference type="GO" id="GO:0007186">
    <property type="term" value="P:G protein-coupled receptor signaling pathway"/>
    <property type="evidence" value="ECO:0007669"/>
    <property type="project" value="InterPro"/>
</dbReference>
<evidence type="ECO:0000256" key="1">
    <source>
        <dbReference type="ARBA" id="ARBA00001946"/>
    </source>
</evidence>
<dbReference type="GO" id="GO:0000743">
    <property type="term" value="P:nuclear migration involved in conjugation with cellular fusion"/>
    <property type="evidence" value="ECO:0007669"/>
    <property type="project" value="EnsemblFungi"/>
</dbReference>
<dbReference type="GO" id="GO:0005525">
    <property type="term" value="F:GTP binding"/>
    <property type="evidence" value="ECO:0007669"/>
    <property type="project" value="UniProtKB-KW"/>
</dbReference>
<keyword evidence="9" id="KW-0564">Palmitate</keyword>
<dbReference type="GO" id="GO:0031683">
    <property type="term" value="F:G-protein beta/gamma-subunit complex binding"/>
    <property type="evidence" value="ECO:0007669"/>
    <property type="project" value="InterPro"/>
</dbReference>